<dbReference type="Pfam" id="PF13276">
    <property type="entry name" value="HTH_21"/>
    <property type="match status" value="1"/>
</dbReference>
<gene>
    <name evidence="3" type="ORF">EB820_18685</name>
</gene>
<feature type="compositionally biased region" description="Polar residues" evidence="1">
    <location>
        <begin position="1"/>
        <end position="11"/>
    </location>
</feature>
<dbReference type="GeneID" id="300000141"/>
<dbReference type="AlphaFoldDB" id="A0A3M8ANG0"/>
<protein>
    <submittedName>
        <fullName evidence="3">Transposase</fullName>
    </submittedName>
</protein>
<evidence type="ECO:0000256" key="1">
    <source>
        <dbReference type="SAM" id="MobiDB-lite"/>
    </source>
</evidence>
<comment type="caution">
    <text evidence="3">The sequence shown here is derived from an EMBL/GenBank/DDBJ whole genome shotgun (WGS) entry which is preliminary data.</text>
</comment>
<proteinExistence type="predicted"/>
<organism evidence="3 4">
    <name type="scientific">Brevibacillus agri</name>
    <dbReference type="NCBI Taxonomy" id="51101"/>
    <lineage>
        <taxon>Bacteria</taxon>
        <taxon>Bacillati</taxon>
        <taxon>Bacillota</taxon>
        <taxon>Bacilli</taxon>
        <taxon>Bacillales</taxon>
        <taxon>Paenibacillaceae</taxon>
        <taxon>Brevibacillus</taxon>
    </lineage>
</organism>
<evidence type="ECO:0000259" key="2">
    <source>
        <dbReference type="Pfam" id="PF13276"/>
    </source>
</evidence>
<dbReference type="Proteomes" id="UP000276178">
    <property type="component" value="Unassembled WGS sequence"/>
</dbReference>
<dbReference type="OrthoDB" id="9781005at2"/>
<dbReference type="EMBL" id="RHHN01000053">
    <property type="protein sequence ID" value="RNB52742.1"/>
    <property type="molecule type" value="Genomic_DNA"/>
</dbReference>
<evidence type="ECO:0000313" key="4">
    <source>
        <dbReference type="Proteomes" id="UP000276178"/>
    </source>
</evidence>
<dbReference type="RefSeq" id="WP_122953207.1">
    <property type="nucleotide sequence ID" value="NZ_CP026363.1"/>
</dbReference>
<evidence type="ECO:0000313" key="3">
    <source>
        <dbReference type="EMBL" id="RNB52742.1"/>
    </source>
</evidence>
<sequence>MSASWKQPTITEKTKPPKNLAFITEEDHGQPVSDEQIKEWLSELIADEESAYGYRKLTVCLRRDHQLVINKKKVYRLLIEEEL</sequence>
<accession>A0A3M8ANG0</accession>
<feature type="region of interest" description="Disordered" evidence="1">
    <location>
        <begin position="1"/>
        <end position="20"/>
    </location>
</feature>
<feature type="domain" description="HTH-like" evidence="2">
    <location>
        <begin position="34"/>
        <end position="80"/>
    </location>
</feature>
<reference evidence="3 4" key="1">
    <citation type="submission" date="2018-10" db="EMBL/GenBank/DDBJ databases">
        <title>Phylogenomics of Brevibacillus.</title>
        <authorList>
            <person name="Dunlap C."/>
        </authorList>
    </citation>
    <scope>NUCLEOTIDE SEQUENCE [LARGE SCALE GENOMIC DNA]</scope>
    <source>
        <strain evidence="3 4">NRRL NRS 1219</strain>
    </source>
</reference>
<dbReference type="InterPro" id="IPR025948">
    <property type="entry name" value="HTH-like_dom"/>
</dbReference>
<name>A0A3M8ANG0_9BACL</name>